<reference evidence="4" key="2">
    <citation type="submission" date="2008-07" db="EMBL/GenBank/DDBJ databases">
        <authorList>
            <person name="Genoscope - CEA"/>
        </authorList>
    </citation>
    <scope>NUCLEOTIDE SEQUENCE</scope>
    <source>
        <strain evidence="4">S mat+</strain>
    </source>
</reference>
<accession>B2AXV8</accession>
<dbReference type="Pfam" id="PF00400">
    <property type="entry name" value="WD40"/>
    <property type="match status" value="3"/>
</dbReference>
<dbReference type="EMBL" id="CU633901">
    <property type="protein sequence ID" value="CAP69232.1"/>
    <property type="molecule type" value="Genomic_DNA"/>
</dbReference>
<dbReference type="PROSITE" id="PS00678">
    <property type="entry name" value="WD_REPEATS_1"/>
    <property type="match status" value="1"/>
</dbReference>
<dbReference type="InterPro" id="IPR001680">
    <property type="entry name" value="WD40_rpt"/>
</dbReference>
<proteinExistence type="predicted"/>
<dbReference type="OrthoDB" id="25131at2759"/>
<keyword evidence="2" id="KW-0677">Repeat</keyword>
<dbReference type="PROSITE" id="PS50082">
    <property type="entry name" value="WD_REPEATS_2"/>
    <property type="match status" value="1"/>
</dbReference>
<keyword evidence="1 3" id="KW-0853">WD repeat</keyword>
<feature type="repeat" description="WD" evidence="3">
    <location>
        <begin position="325"/>
        <end position="352"/>
    </location>
</feature>
<evidence type="ECO:0000313" key="4">
    <source>
        <dbReference type="EMBL" id="CAP69232.1"/>
    </source>
</evidence>
<dbReference type="SMART" id="SM00320">
    <property type="entry name" value="WD40"/>
    <property type="match status" value="4"/>
</dbReference>
<dbReference type="GeneID" id="6193056"/>
<name>B2AXV8_PODAN</name>
<protein>
    <submittedName>
        <fullName evidence="4">Podospora anserina S mat+ genomic DNA chromosome 1, supercontig 2</fullName>
    </submittedName>
</protein>
<dbReference type="SUPFAM" id="SSF50978">
    <property type="entry name" value="WD40 repeat-like"/>
    <property type="match status" value="1"/>
</dbReference>
<dbReference type="PROSITE" id="PS50294">
    <property type="entry name" value="WD_REPEATS_REGION"/>
    <property type="match status" value="1"/>
</dbReference>
<evidence type="ECO:0000256" key="2">
    <source>
        <dbReference type="ARBA" id="ARBA00022737"/>
    </source>
</evidence>
<dbReference type="PANTHER" id="PTHR22889">
    <property type="entry name" value="WD REPEAT-CONTAINING PROTEIN 89"/>
    <property type="match status" value="1"/>
</dbReference>
<evidence type="ECO:0000256" key="1">
    <source>
        <dbReference type="ARBA" id="ARBA00022574"/>
    </source>
</evidence>
<dbReference type="AlphaFoldDB" id="B2AXV8"/>
<dbReference type="VEuPathDB" id="FungiDB:PODANS_1_9000"/>
<feature type="non-terminal residue" evidence="4">
    <location>
        <position position="1"/>
    </location>
</feature>
<dbReference type="Gene3D" id="2.130.10.10">
    <property type="entry name" value="YVTN repeat-like/Quinoprotein amine dehydrogenase"/>
    <property type="match status" value="1"/>
</dbReference>
<dbReference type="InterPro" id="IPR019775">
    <property type="entry name" value="WD40_repeat_CS"/>
</dbReference>
<dbReference type="RefSeq" id="XP_001908559.1">
    <property type="nucleotide sequence ID" value="XM_001908524.1"/>
</dbReference>
<dbReference type="InterPro" id="IPR039328">
    <property type="entry name" value="WDR89"/>
</dbReference>
<dbReference type="InterPro" id="IPR015943">
    <property type="entry name" value="WD40/YVTN_repeat-like_dom_sf"/>
</dbReference>
<dbReference type="PANTHER" id="PTHR22889:SF0">
    <property type="entry name" value="WD REPEAT-CONTAINING PROTEIN 89"/>
    <property type="match status" value="1"/>
</dbReference>
<organism evidence="4">
    <name type="scientific">Podospora anserina (strain S / ATCC MYA-4624 / DSM 980 / FGSC 10383)</name>
    <name type="common">Pleurage anserina</name>
    <dbReference type="NCBI Taxonomy" id="515849"/>
    <lineage>
        <taxon>Eukaryota</taxon>
        <taxon>Fungi</taxon>
        <taxon>Dikarya</taxon>
        <taxon>Ascomycota</taxon>
        <taxon>Pezizomycotina</taxon>
        <taxon>Sordariomycetes</taxon>
        <taxon>Sordariomycetidae</taxon>
        <taxon>Sordariales</taxon>
        <taxon>Podosporaceae</taxon>
        <taxon>Podospora</taxon>
        <taxon>Podospora anserina</taxon>
    </lineage>
</organism>
<dbReference type="KEGG" id="pan:PODANSg5594"/>
<evidence type="ECO:0000256" key="3">
    <source>
        <dbReference type="PROSITE-ProRule" id="PRU00221"/>
    </source>
</evidence>
<sequence length="352" mass="37961">LNFFFGLTHLHTLLTGTPDTKLNLKMYQLTAVDGYKYPKPDTYVLEILPIAAGLAAIASDQTLSLFDPTRLNAGPLKQITTDHGNLTCAKVYDPAESIVCTAGENGTVSIWDFRINPIKPAMQIRACSNPTHTLAAGTELANHQASILLWDLRSSPSSPKITYTEIHSDDITELTFHPTTPNLLLSGSTDGLLSISDTLITDEDDLVITTFNHGSVHHAGFLNQSSEIYAASHDEKFAIYDMSDGTIEKGAAVLDMGDIREAVGCQYLANVVPKLGGNNGAVVGVGAQDQELFQLVHLAKGGNGQWGLDRESVVALPGAHGQELVRSFVFYDEQQLVITGGEDGAIRSWRPT</sequence>
<dbReference type="HOGENOM" id="CLU_037323_3_0_1"/>
<dbReference type="InterPro" id="IPR036322">
    <property type="entry name" value="WD40_repeat_dom_sf"/>
</dbReference>
<gene>
    <name evidence="4" type="ORF">PODANS_1_9000</name>
</gene>
<reference evidence="4" key="1">
    <citation type="journal article" date="2008" name="Genome Biol.">
        <title>The genome sequence of the model ascomycete fungus Podospora anserina.</title>
        <authorList>
            <person name="Espagne E."/>
            <person name="Lespinet O."/>
            <person name="Malagnac F."/>
            <person name="Da Silva C."/>
            <person name="Jaillon O."/>
            <person name="Porcel B.M."/>
            <person name="Couloux A."/>
            <person name="Aury J.-M."/>
            <person name="Segurens B."/>
            <person name="Poulain J."/>
            <person name="Anthouard V."/>
            <person name="Grossetete S."/>
            <person name="Khalili H."/>
            <person name="Coppin E."/>
            <person name="Dequard-Chablat M."/>
            <person name="Picard M."/>
            <person name="Contamine V."/>
            <person name="Arnaise S."/>
            <person name="Bourdais A."/>
            <person name="Berteaux-Lecellier V."/>
            <person name="Gautheret D."/>
            <person name="de Vries R.P."/>
            <person name="Battaglia E."/>
            <person name="Coutinho P.M."/>
            <person name="Danchin E.G.J."/>
            <person name="Henrissat B."/>
            <person name="El Khoury R."/>
            <person name="Sainsard-Chanet A."/>
            <person name="Boivin A."/>
            <person name="Pinan-Lucarre B."/>
            <person name="Sellem C.H."/>
            <person name="Debuchy R."/>
            <person name="Wincker P."/>
            <person name="Weissenbach J."/>
            <person name="Silar P."/>
        </authorList>
    </citation>
    <scope>NUCLEOTIDE SEQUENCE [LARGE SCALE GENOMIC DNA]</scope>
    <source>
        <strain evidence="4">S mat+</strain>
    </source>
</reference>